<dbReference type="EC" id="2.7.7.65" evidence="3"/>
<dbReference type="OrthoDB" id="9804955at2"/>
<feature type="transmembrane region" description="Helical" evidence="1">
    <location>
        <begin position="34"/>
        <end position="54"/>
    </location>
</feature>
<dbReference type="InterPro" id="IPR043128">
    <property type="entry name" value="Rev_trsase/Diguanyl_cyclase"/>
</dbReference>
<protein>
    <submittedName>
        <fullName evidence="4">Diguanylate cyclase (GGDEF) domain-containing protein</fullName>
    </submittedName>
    <submittedName>
        <fullName evidence="3">Diguanylate cyclase YfiN</fullName>
        <ecNumber evidence="3">2.7.7.65</ecNumber>
    </submittedName>
</protein>
<keyword evidence="1" id="KW-0472">Membrane</keyword>
<name>A0A110A739_ANAPI</name>
<dbReference type="InterPro" id="IPR000160">
    <property type="entry name" value="GGDEF_dom"/>
</dbReference>
<dbReference type="KEGG" id="cpro:CPRO_06980"/>
<dbReference type="GO" id="GO:0005886">
    <property type="term" value="C:plasma membrane"/>
    <property type="evidence" value="ECO:0007669"/>
    <property type="project" value="TreeGrafter"/>
</dbReference>
<dbReference type="Proteomes" id="UP000068026">
    <property type="component" value="Chromosome"/>
</dbReference>
<dbReference type="RefSeq" id="WP_066047882.1">
    <property type="nucleotide sequence ID" value="NZ_CP014223.1"/>
</dbReference>
<dbReference type="PANTHER" id="PTHR45138:SF6">
    <property type="entry name" value="DIGUANYLATE CYCLASE DGCN"/>
    <property type="match status" value="1"/>
</dbReference>
<evidence type="ECO:0000313" key="5">
    <source>
        <dbReference type="Proteomes" id="UP000068026"/>
    </source>
</evidence>
<accession>A0A110A739</accession>
<dbReference type="GO" id="GO:0043709">
    <property type="term" value="P:cell adhesion involved in single-species biofilm formation"/>
    <property type="evidence" value="ECO:0007669"/>
    <property type="project" value="TreeGrafter"/>
</dbReference>
<dbReference type="InterPro" id="IPR029787">
    <property type="entry name" value="Nucleotide_cyclase"/>
</dbReference>
<dbReference type="NCBIfam" id="TIGR00254">
    <property type="entry name" value="GGDEF"/>
    <property type="match status" value="1"/>
</dbReference>
<dbReference type="Gene3D" id="3.30.70.270">
    <property type="match status" value="1"/>
</dbReference>
<reference evidence="6" key="3">
    <citation type="submission" date="2016-11" db="EMBL/GenBank/DDBJ databases">
        <authorList>
            <person name="Jaros S."/>
            <person name="Januszkiewicz K."/>
            <person name="Wedrychowicz H."/>
        </authorList>
    </citation>
    <scope>NUCLEOTIDE SEQUENCE [LARGE SCALE GENOMIC DNA]</scope>
    <source>
        <strain evidence="6">DSM 1682</strain>
    </source>
</reference>
<proteinExistence type="predicted"/>
<dbReference type="SUPFAM" id="SSF55073">
    <property type="entry name" value="Nucleotide cyclase"/>
    <property type="match status" value="1"/>
</dbReference>
<dbReference type="CDD" id="cd01949">
    <property type="entry name" value="GGDEF"/>
    <property type="match status" value="1"/>
</dbReference>
<dbReference type="PANTHER" id="PTHR45138">
    <property type="entry name" value="REGULATORY COMPONENTS OF SENSORY TRANSDUCTION SYSTEM"/>
    <property type="match status" value="1"/>
</dbReference>
<reference evidence="3 5" key="1">
    <citation type="journal article" date="2016" name="Genome Announc.">
        <title>Complete Genome Sequence of the Amino Acid-Fermenting Clostridium propionicum X2 (DSM 1682).</title>
        <authorList>
            <person name="Poehlein A."/>
            <person name="Schlien K."/>
            <person name="Chowdhury N.P."/>
            <person name="Gottschalk G."/>
            <person name="Buckel W."/>
            <person name="Daniel R."/>
        </authorList>
    </citation>
    <scope>NUCLEOTIDE SEQUENCE [LARGE SCALE GENOMIC DNA]</scope>
    <source>
        <strain evidence="3 5">X2</strain>
    </source>
</reference>
<evidence type="ECO:0000313" key="3">
    <source>
        <dbReference type="EMBL" id="AMJ40300.1"/>
    </source>
</evidence>
<evidence type="ECO:0000313" key="6">
    <source>
        <dbReference type="Proteomes" id="UP000184204"/>
    </source>
</evidence>
<reference evidence="5" key="2">
    <citation type="submission" date="2016-01" db="EMBL/GenBank/DDBJ databases">
        <authorList>
            <person name="Poehlein A."/>
            <person name="Schlien K."/>
            <person name="Gottschalk G."/>
            <person name="Buckel W."/>
            <person name="Daniel R."/>
        </authorList>
    </citation>
    <scope>NUCLEOTIDE SEQUENCE [LARGE SCALE GENOMIC DNA]</scope>
    <source>
        <strain evidence="5">X2</strain>
    </source>
</reference>
<dbReference type="GO" id="GO:1902201">
    <property type="term" value="P:negative regulation of bacterial-type flagellum-dependent cell motility"/>
    <property type="evidence" value="ECO:0007669"/>
    <property type="project" value="TreeGrafter"/>
</dbReference>
<dbReference type="EMBL" id="CP014223">
    <property type="protein sequence ID" value="AMJ40300.1"/>
    <property type="molecule type" value="Genomic_DNA"/>
</dbReference>
<feature type="transmembrane region" description="Helical" evidence="1">
    <location>
        <begin position="106"/>
        <end position="126"/>
    </location>
</feature>
<feature type="transmembrane region" description="Helical" evidence="1">
    <location>
        <begin position="172"/>
        <end position="192"/>
    </location>
</feature>
<keyword evidence="3" id="KW-0808">Transferase</keyword>
<dbReference type="GO" id="GO:0052621">
    <property type="term" value="F:diguanylate cyclase activity"/>
    <property type="evidence" value="ECO:0007669"/>
    <property type="project" value="UniProtKB-EC"/>
</dbReference>
<organism evidence="4 6">
    <name type="scientific">Anaerotignum propionicum DSM 1682</name>
    <dbReference type="NCBI Taxonomy" id="991789"/>
    <lineage>
        <taxon>Bacteria</taxon>
        <taxon>Bacillati</taxon>
        <taxon>Bacillota</taxon>
        <taxon>Clostridia</taxon>
        <taxon>Lachnospirales</taxon>
        <taxon>Anaerotignaceae</taxon>
        <taxon>Anaerotignum</taxon>
    </lineage>
</organism>
<keyword evidence="5" id="KW-1185">Reference proteome</keyword>
<feature type="transmembrane region" description="Helical" evidence="1">
    <location>
        <begin position="66"/>
        <end position="86"/>
    </location>
</feature>
<feature type="transmembrane region" description="Helical" evidence="1">
    <location>
        <begin position="132"/>
        <end position="151"/>
    </location>
</feature>
<keyword evidence="3" id="KW-0548">Nucleotidyltransferase</keyword>
<evidence type="ECO:0000313" key="4">
    <source>
        <dbReference type="EMBL" id="SHE45501.1"/>
    </source>
</evidence>
<dbReference type="Proteomes" id="UP000184204">
    <property type="component" value="Unassembled WGS sequence"/>
</dbReference>
<evidence type="ECO:0000256" key="1">
    <source>
        <dbReference type="SAM" id="Phobius"/>
    </source>
</evidence>
<dbReference type="InterPro" id="IPR050469">
    <property type="entry name" value="Diguanylate_Cyclase"/>
</dbReference>
<reference evidence="4" key="4">
    <citation type="submission" date="2016-11" db="EMBL/GenBank/DDBJ databases">
        <authorList>
            <person name="Varghese N."/>
            <person name="Submissions S."/>
        </authorList>
    </citation>
    <scope>NUCLEOTIDE SEQUENCE</scope>
    <source>
        <strain evidence="4">DSM 1682</strain>
    </source>
</reference>
<dbReference type="Pfam" id="PF00990">
    <property type="entry name" value="GGDEF"/>
    <property type="match status" value="1"/>
</dbReference>
<dbReference type="SMART" id="SM00267">
    <property type="entry name" value="GGDEF"/>
    <property type="match status" value="1"/>
</dbReference>
<dbReference type="EMBL" id="FQUA01000002">
    <property type="protein sequence ID" value="SHE45501.1"/>
    <property type="molecule type" value="Genomic_DNA"/>
</dbReference>
<dbReference type="PROSITE" id="PS50887">
    <property type="entry name" value="GGDEF"/>
    <property type="match status" value="1"/>
</dbReference>
<dbReference type="AlphaFoldDB" id="A0A110A739"/>
<sequence length="385" mass="44255">MKIGADINIFVIILLALIILIGKTAVQGQKNFKLFYRVIVFFILTLTAGSFYYFTEGATLKGFVLFSHFMMIAFHVFGAISAYSWFIFVLHETEDNLHCNPSLKNFYILPLIFQCTLLISCGIFYYDEKNQYLQGYLCIFQYLLIFGYLFAGASISFIKYIKEKRYAQQKNCFFLCLFSLLPLLGMGIDVVFPNLNSILPFLVISIVMQYLNLMKKEIFQDPLTKLNNRREFQRHLVTVTKTIRKEDVFLIFFDINDFKSINDTFGHVEGDRALVMIAQILNAAFSNTKAFIARYGGDEFAVILKKEEPEILSYLKKVDASLVTLSASLPYNISLSVGYSVYGEENANTIESLIQSADKKMYWNKEEQKKTICENESMASFHSIP</sequence>
<evidence type="ECO:0000259" key="2">
    <source>
        <dbReference type="PROSITE" id="PS50887"/>
    </source>
</evidence>
<keyword evidence="1" id="KW-1133">Transmembrane helix</keyword>
<gene>
    <name evidence="3" type="primary">yfiN_2</name>
    <name evidence="3" type="ORF">CPRO_06980</name>
    <name evidence="4" type="ORF">SAMN02745151_00779</name>
</gene>
<feature type="transmembrane region" description="Helical" evidence="1">
    <location>
        <begin position="6"/>
        <end position="22"/>
    </location>
</feature>
<feature type="domain" description="GGDEF" evidence="2">
    <location>
        <begin position="246"/>
        <end position="377"/>
    </location>
</feature>
<keyword evidence="1" id="KW-0812">Transmembrane</keyword>